<dbReference type="OrthoDB" id="613240at2"/>
<sequence length="531" mass="60264">MKKLLLVIALQLLAFTALAQKELSKDYVYNSSTPYEARDGREIFFTKANEVLALKINYSNGEVYLQKFNSESAKADLVKETLYKDLPKKTIPINSIEFNNKYYYFYALSDGEGHDQIFVREIDFEKGTFTGDGKLLFKVSGRASGVVTGWWFKERLNFAVLTDLNKKMLLVQYLKIDKNNKLDDQVIGIKAFDADLKIISDKEIKLPYKKDRVEYMDYAIDGVGDSYMMLKVFEGSSDRDNKKDKDGKENSHIEIFKLKKGAAKFDITTVNAKDKFISGARFFEHPDKYLVCAGFYNLGNPKTNNGLIYGKVDANGAVTDLKTFEIPLEIVNQYIAEREVKKNTKDFATGDVGYPYLTLNDLAIDAKGGLLLIAEQDYTEVNQGASGLSSYPSNYNDILLVKADAAGKLLWMKKIPKHQRGIYGKGSMSFKQIEANGYNYFFFIDNVKNYNLPKDKVPAEYADREHGYFTAYKVNNATGDMVCSTIFNTKDVGGLSLEEFEAENILKLVNNEILFEMNKKKKDVIIKVKLN</sequence>
<organism evidence="2 3">
    <name type="scientific">Flavobacterium subsaxonicum WB 4.1-42 = DSM 21790</name>
    <dbReference type="NCBI Taxonomy" id="1121898"/>
    <lineage>
        <taxon>Bacteria</taxon>
        <taxon>Pseudomonadati</taxon>
        <taxon>Bacteroidota</taxon>
        <taxon>Flavobacteriia</taxon>
        <taxon>Flavobacteriales</taxon>
        <taxon>Flavobacteriaceae</taxon>
        <taxon>Flavobacterium</taxon>
    </lineage>
</organism>
<feature type="chain" id="PRO_5002003365" evidence="1">
    <location>
        <begin position="20"/>
        <end position="531"/>
    </location>
</feature>
<proteinExistence type="predicted"/>
<accession>A0A0A2MHU1</accession>
<gene>
    <name evidence="2" type="ORF">Q766_13545</name>
</gene>
<dbReference type="RefSeq" id="WP_026991116.1">
    <property type="nucleotide sequence ID" value="NZ_AUGP01000025.1"/>
</dbReference>
<dbReference type="Proteomes" id="UP000030111">
    <property type="component" value="Unassembled WGS sequence"/>
</dbReference>
<keyword evidence="1" id="KW-0732">Signal</keyword>
<evidence type="ECO:0000313" key="3">
    <source>
        <dbReference type="Proteomes" id="UP000030111"/>
    </source>
</evidence>
<dbReference type="STRING" id="1121898.GCA_000422725_02937"/>
<feature type="signal peptide" evidence="1">
    <location>
        <begin position="1"/>
        <end position="19"/>
    </location>
</feature>
<keyword evidence="3" id="KW-1185">Reference proteome</keyword>
<protein>
    <submittedName>
        <fullName evidence="2">Uncharacterized protein</fullName>
    </submittedName>
</protein>
<dbReference type="EMBL" id="JRLY01000011">
    <property type="protein sequence ID" value="KGO92182.1"/>
    <property type="molecule type" value="Genomic_DNA"/>
</dbReference>
<evidence type="ECO:0000256" key="1">
    <source>
        <dbReference type="SAM" id="SignalP"/>
    </source>
</evidence>
<dbReference type="eggNOG" id="ENOG502ZA6F">
    <property type="taxonomic scope" value="Bacteria"/>
</dbReference>
<name>A0A0A2MHU1_9FLAO</name>
<comment type="caution">
    <text evidence="2">The sequence shown here is derived from an EMBL/GenBank/DDBJ whole genome shotgun (WGS) entry which is preliminary data.</text>
</comment>
<dbReference type="AlphaFoldDB" id="A0A0A2MHU1"/>
<reference evidence="2 3" key="1">
    <citation type="submission" date="2013-09" db="EMBL/GenBank/DDBJ databases">
        <authorList>
            <person name="Zeng Z."/>
            <person name="Chen C."/>
        </authorList>
    </citation>
    <scope>NUCLEOTIDE SEQUENCE [LARGE SCALE GENOMIC DNA]</scope>
    <source>
        <strain evidence="2 3">WB 4.1-42</strain>
    </source>
</reference>
<evidence type="ECO:0000313" key="2">
    <source>
        <dbReference type="EMBL" id="KGO92182.1"/>
    </source>
</evidence>